<dbReference type="InterPro" id="IPR001387">
    <property type="entry name" value="Cro/C1-type_HTH"/>
</dbReference>
<reference evidence="3 4" key="1">
    <citation type="submission" date="2017-08" db="EMBL/GenBank/DDBJ databases">
        <title>The complete genome sequence of Nocardiopsis gilva YIM 90087.</title>
        <authorList>
            <person name="Yin M."/>
            <person name="Tang S."/>
        </authorList>
    </citation>
    <scope>NUCLEOTIDE SEQUENCE [LARGE SCALE GENOMIC DNA]</scope>
    <source>
        <strain evidence="3 4">YIM 90087</strain>
    </source>
</reference>
<evidence type="ECO:0000313" key="3">
    <source>
        <dbReference type="EMBL" id="ASU85791.1"/>
    </source>
</evidence>
<proteinExistence type="predicted"/>
<dbReference type="RefSeq" id="WP_017618496.1">
    <property type="nucleotide sequence ID" value="NZ_ANBG01000167.1"/>
</dbReference>
<dbReference type="OrthoDB" id="4336585at2"/>
<dbReference type="SUPFAM" id="SSF47413">
    <property type="entry name" value="lambda repressor-like DNA-binding domains"/>
    <property type="match status" value="1"/>
</dbReference>
<dbReference type="AlphaFoldDB" id="A0A223SC99"/>
<protein>
    <submittedName>
        <fullName evidence="3">XRE family transcriptional regulator</fullName>
    </submittedName>
</protein>
<dbReference type="InterPro" id="IPR010982">
    <property type="entry name" value="Lambda_DNA-bd_dom_sf"/>
</dbReference>
<dbReference type="Gene3D" id="1.10.260.40">
    <property type="entry name" value="lambda repressor-like DNA-binding domains"/>
    <property type="match status" value="1"/>
</dbReference>
<dbReference type="GO" id="GO:0003677">
    <property type="term" value="F:DNA binding"/>
    <property type="evidence" value="ECO:0007669"/>
    <property type="project" value="InterPro"/>
</dbReference>
<feature type="region of interest" description="Disordered" evidence="1">
    <location>
        <begin position="1"/>
        <end position="23"/>
    </location>
</feature>
<keyword evidence="4" id="KW-1185">Reference proteome</keyword>
<dbReference type="Pfam" id="PF17765">
    <property type="entry name" value="MLTR_LBD"/>
    <property type="match status" value="1"/>
</dbReference>
<evidence type="ECO:0000256" key="1">
    <source>
        <dbReference type="SAM" id="MobiDB-lite"/>
    </source>
</evidence>
<evidence type="ECO:0000259" key="2">
    <source>
        <dbReference type="PROSITE" id="PS50943"/>
    </source>
</evidence>
<dbReference type="Gene3D" id="3.30.450.180">
    <property type="match status" value="1"/>
</dbReference>
<evidence type="ECO:0000313" key="4">
    <source>
        <dbReference type="Proteomes" id="UP000215005"/>
    </source>
</evidence>
<dbReference type="KEGG" id="ngv:CDO52_25990"/>
<dbReference type="InterPro" id="IPR041413">
    <property type="entry name" value="MLTR_LBD"/>
</dbReference>
<sequence>MDSVDRTIGHRDDRDRGDRIDGLGDPRRALGAFLRTRRGRVAPEDVGITASRRRRVRGLRREELAQLAGISVDYYVRLEQGRAVQPSAEVLDALARALRLDTAERRHLRTLAGAGGGPAPRLQVSPLLQRALDAMVGLPAYVTNHCLDMVAWNVLGAELMGGLGHPGRRDPNNARFLFLDPASRDVLPEWQERAAEAVGLLRVAAGRYPEDGCLAALIMELSERSEEFRRLWETGEVMMCGAGRKRLRHPAIGEIALECETLHVPEAPGETGLVVHVFSAEEGSREAKALARLAAEATVTCAG</sequence>
<dbReference type="PROSITE" id="PS50943">
    <property type="entry name" value="HTH_CROC1"/>
    <property type="match status" value="1"/>
</dbReference>
<dbReference type="CDD" id="cd00093">
    <property type="entry name" value="HTH_XRE"/>
    <property type="match status" value="1"/>
</dbReference>
<name>A0A223SC99_9ACTN</name>
<dbReference type="PANTHER" id="PTHR35010">
    <property type="entry name" value="BLL4672 PROTEIN-RELATED"/>
    <property type="match status" value="1"/>
</dbReference>
<gene>
    <name evidence="3" type="ORF">CDO52_25990</name>
</gene>
<organism evidence="3 4">
    <name type="scientific">Nocardiopsis gilva YIM 90087</name>
    <dbReference type="NCBI Taxonomy" id="1235441"/>
    <lineage>
        <taxon>Bacteria</taxon>
        <taxon>Bacillati</taxon>
        <taxon>Actinomycetota</taxon>
        <taxon>Actinomycetes</taxon>
        <taxon>Streptosporangiales</taxon>
        <taxon>Nocardiopsidaceae</taxon>
        <taxon>Nocardiopsis</taxon>
    </lineage>
</organism>
<dbReference type="Proteomes" id="UP000215005">
    <property type="component" value="Chromosome"/>
</dbReference>
<accession>A0A223SC99</accession>
<feature type="domain" description="HTH cro/C1-type" evidence="2">
    <location>
        <begin position="52"/>
        <end position="105"/>
    </location>
</feature>
<dbReference type="PANTHER" id="PTHR35010:SF2">
    <property type="entry name" value="BLL4672 PROTEIN"/>
    <property type="match status" value="1"/>
</dbReference>
<dbReference type="EMBL" id="CP022753">
    <property type="protein sequence ID" value="ASU85791.1"/>
    <property type="molecule type" value="Genomic_DNA"/>
</dbReference>
<dbReference type="SMART" id="SM00530">
    <property type="entry name" value="HTH_XRE"/>
    <property type="match status" value="1"/>
</dbReference>
<dbReference type="Pfam" id="PF13560">
    <property type="entry name" value="HTH_31"/>
    <property type="match status" value="1"/>
</dbReference>